<feature type="region of interest" description="Disordered" evidence="1">
    <location>
        <begin position="58"/>
        <end position="83"/>
    </location>
</feature>
<proteinExistence type="predicted"/>
<organism evidence="2 3">
    <name type="scientific">Sulfobacillus benefaciens</name>
    <dbReference type="NCBI Taxonomy" id="453960"/>
    <lineage>
        <taxon>Bacteria</taxon>
        <taxon>Bacillati</taxon>
        <taxon>Bacillota</taxon>
        <taxon>Clostridia</taxon>
        <taxon>Eubacteriales</taxon>
        <taxon>Clostridiales Family XVII. Incertae Sedis</taxon>
        <taxon>Sulfobacillus</taxon>
    </lineage>
</organism>
<accession>A0A2T2X921</accession>
<comment type="caution">
    <text evidence="2">The sequence shown here is derived from an EMBL/GenBank/DDBJ whole genome shotgun (WGS) entry which is preliminary data.</text>
</comment>
<name>A0A2T2X921_9FIRM</name>
<dbReference type="EMBL" id="PXYT01000005">
    <property type="protein sequence ID" value="PSR31011.1"/>
    <property type="molecule type" value="Genomic_DNA"/>
</dbReference>
<dbReference type="Proteomes" id="UP000242699">
    <property type="component" value="Unassembled WGS sequence"/>
</dbReference>
<evidence type="ECO:0000313" key="3">
    <source>
        <dbReference type="Proteomes" id="UP000242699"/>
    </source>
</evidence>
<evidence type="ECO:0000256" key="1">
    <source>
        <dbReference type="SAM" id="MobiDB-lite"/>
    </source>
</evidence>
<sequence>MPRVAISAKHPLSPISFGEKDRQGDDDEIQDEDVAVPGFVEQRLDACRPLFFHKVGEVPDPTQKPNDFIERVRGQSAQSAARD</sequence>
<evidence type="ECO:0000313" key="2">
    <source>
        <dbReference type="EMBL" id="PSR31011.1"/>
    </source>
</evidence>
<dbReference type="AlphaFoldDB" id="A0A2T2X921"/>
<protein>
    <submittedName>
        <fullName evidence="2">Uncharacterized protein</fullName>
    </submittedName>
</protein>
<feature type="region of interest" description="Disordered" evidence="1">
    <location>
        <begin position="1"/>
        <end position="29"/>
    </location>
</feature>
<reference evidence="2 3" key="1">
    <citation type="journal article" date="2014" name="BMC Genomics">
        <title>Comparison of environmental and isolate Sulfobacillus genomes reveals diverse carbon, sulfur, nitrogen, and hydrogen metabolisms.</title>
        <authorList>
            <person name="Justice N.B."/>
            <person name="Norman A."/>
            <person name="Brown C.T."/>
            <person name="Singh A."/>
            <person name="Thomas B.C."/>
            <person name="Banfield J.F."/>
        </authorList>
    </citation>
    <scope>NUCLEOTIDE SEQUENCE [LARGE SCALE GENOMIC DNA]</scope>
    <source>
        <strain evidence="2">AMDSBA1</strain>
    </source>
</reference>
<gene>
    <name evidence="2" type="ORF">C7B43_03950</name>
</gene>